<proteinExistence type="inferred from homology"/>
<keyword evidence="6" id="KW-0479">Metal-binding</keyword>
<dbReference type="GO" id="GO:0070497">
    <property type="term" value="F:6-carboxytetrahydropterin synthase activity"/>
    <property type="evidence" value="ECO:0007669"/>
    <property type="project" value="UniProtKB-EC"/>
</dbReference>
<evidence type="ECO:0000256" key="1">
    <source>
        <dbReference type="ARBA" id="ARBA00001947"/>
    </source>
</evidence>
<dbReference type="Pfam" id="PF01242">
    <property type="entry name" value="PTPS"/>
    <property type="match status" value="1"/>
</dbReference>
<evidence type="ECO:0000256" key="7">
    <source>
        <dbReference type="ARBA" id="ARBA00022833"/>
    </source>
</evidence>
<organism evidence="11 12">
    <name type="scientific">Longimonas halophila</name>
    <dbReference type="NCBI Taxonomy" id="1469170"/>
    <lineage>
        <taxon>Bacteria</taxon>
        <taxon>Pseudomonadati</taxon>
        <taxon>Rhodothermota</taxon>
        <taxon>Rhodothermia</taxon>
        <taxon>Rhodothermales</taxon>
        <taxon>Salisaetaceae</taxon>
        <taxon>Longimonas</taxon>
    </lineage>
</organism>
<accession>A0A2H3P1T9</accession>
<dbReference type="EMBL" id="PDEP01000001">
    <property type="protein sequence ID" value="PEN09540.1"/>
    <property type="molecule type" value="Genomic_DNA"/>
</dbReference>
<gene>
    <name evidence="11" type="ORF">CRI93_02070</name>
</gene>
<evidence type="ECO:0000256" key="2">
    <source>
        <dbReference type="ARBA" id="ARBA00005061"/>
    </source>
</evidence>
<evidence type="ECO:0000256" key="9">
    <source>
        <dbReference type="ARBA" id="ARBA00031449"/>
    </source>
</evidence>
<dbReference type="InterPro" id="IPR038418">
    <property type="entry name" value="6-PTP_synth/QueD_sf"/>
</dbReference>
<dbReference type="RefSeq" id="WP_098060938.1">
    <property type="nucleotide sequence ID" value="NZ_PDEP01000001.1"/>
</dbReference>
<keyword evidence="12" id="KW-1185">Reference proteome</keyword>
<dbReference type="PANTHER" id="PTHR12589:SF7">
    <property type="entry name" value="6-PYRUVOYL TETRAHYDROBIOPTERIN SYNTHASE"/>
    <property type="match status" value="1"/>
</dbReference>
<evidence type="ECO:0000313" key="11">
    <source>
        <dbReference type="EMBL" id="PEN09540.1"/>
    </source>
</evidence>
<evidence type="ECO:0000256" key="4">
    <source>
        <dbReference type="ARBA" id="ARBA00012982"/>
    </source>
</evidence>
<dbReference type="PANTHER" id="PTHR12589">
    <property type="entry name" value="PYRUVOYL TETRAHYDROBIOPTERIN SYNTHASE"/>
    <property type="match status" value="1"/>
</dbReference>
<dbReference type="UniPathway" id="UPA00391"/>
<dbReference type="AlphaFoldDB" id="A0A2H3P1T9"/>
<evidence type="ECO:0000256" key="5">
    <source>
        <dbReference type="ARBA" id="ARBA00018141"/>
    </source>
</evidence>
<dbReference type="Proteomes" id="UP000221024">
    <property type="component" value="Unassembled WGS sequence"/>
</dbReference>
<sequence>MYTLTVKDDLIAQHYLTVPNCGPENEWHSHHFTVEVVLESNSLNKWGYVCDITDVKSALASLKDHVSDQTLNDLPAFKGLNPSVEHFARIAAEHIRGSLDKETRQRCHRMHVRIWEDDEAAAQYTTPLTDEV</sequence>
<comment type="cofactor">
    <cofactor evidence="1">
        <name>Zn(2+)</name>
        <dbReference type="ChEBI" id="CHEBI:29105"/>
    </cofactor>
</comment>
<comment type="pathway">
    <text evidence="2">Purine metabolism; 7-cyano-7-deazaguanine biosynthesis.</text>
</comment>
<dbReference type="OrthoDB" id="9804698at2"/>
<evidence type="ECO:0000256" key="3">
    <source>
        <dbReference type="ARBA" id="ARBA00008900"/>
    </source>
</evidence>
<dbReference type="Gene3D" id="3.30.479.10">
    <property type="entry name" value="6-pyruvoyl tetrahydropterin synthase/QueD"/>
    <property type="match status" value="1"/>
</dbReference>
<name>A0A2H3P1T9_9BACT</name>
<reference evidence="11 12" key="1">
    <citation type="submission" date="2017-10" db="EMBL/GenBank/DDBJ databases">
        <title>Draft genome of Longimonas halophila.</title>
        <authorList>
            <person name="Goh K.M."/>
            <person name="Shamsir M.S."/>
            <person name="Lim S.W."/>
        </authorList>
    </citation>
    <scope>NUCLEOTIDE SEQUENCE [LARGE SCALE GENOMIC DNA]</scope>
    <source>
        <strain evidence="11 12">KCTC 42399</strain>
    </source>
</reference>
<evidence type="ECO:0000256" key="8">
    <source>
        <dbReference type="ARBA" id="ARBA00023239"/>
    </source>
</evidence>
<dbReference type="SUPFAM" id="SSF55620">
    <property type="entry name" value="Tetrahydrobiopterin biosynthesis enzymes-like"/>
    <property type="match status" value="1"/>
</dbReference>
<comment type="similarity">
    <text evidence="3">Belongs to the PTPS family. QueD subfamily.</text>
</comment>
<dbReference type="EC" id="4.1.2.50" evidence="4"/>
<evidence type="ECO:0000256" key="6">
    <source>
        <dbReference type="ARBA" id="ARBA00022723"/>
    </source>
</evidence>
<comment type="catalytic activity">
    <reaction evidence="10">
        <text>7,8-dihydroneopterin 3'-triphosphate + H2O = 6-carboxy-5,6,7,8-tetrahydropterin + triphosphate + acetaldehyde + 2 H(+)</text>
        <dbReference type="Rhea" id="RHEA:27966"/>
        <dbReference type="ChEBI" id="CHEBI:15343"/>
        <dbReference type="ChEBI" id="CHEBI:15377"/>
        <dbReference type="ChEBI" id="CHEBI:15378"/>
        <dbReference type="ChEBI" id="CHEBI:18036"/>
        <dbReference type="ChEBI" id="CHEBI:58462"/>
        <dbReference type="ChEBI" id="CHEBI:61032"/>
        <dbReference type="EC" id="4.1.2.50"/>
    </reaction>
</comment>
<keyword evidence="7" id="KW-0862">Zinc</keyword>
<dbReference type="InterPro" id="IPR007115">
    <property type="entry name" value="6-PTP_synth/QueD"/>
</dbReference>
<keyword evidence="8" id="KW-0456">Lyase</keyword>
<dbReference type="GO" id="GO:0046872">
    <property type="term" value="F:metal ion binding"/>
    <property type="evidence" value="ECO:0007669"/>
    <property type="project" value="UniProtKB-KW"/>
</dbReference>
<evidence type="ECO:0000313" key="12">
    <source>
        <dbReference type="Proteomes" id="UP000221024"/>
    </source>
</evidence>
<comment type="caution">
    <text evidence="11">The sequence shown here is derived from an EMBL/GenBank/DDBJ whole genome shotgun (WGS) entry which is preliminary data.</text>
</comment>
<protein>
    <recommendedName>
        <fullName evidence="5">6-carboxy-5,6,7,8-tetrahydropterin synthase</fullName>
        <ecNumber evidence="4">4.1.2.50</ecNumber>
    </recommendedName>
    <alternativeName>
        <fullName evidence="9">Queuosine biosynthesis protein QueD</fullName>
    </alternativeName>
</protein>
<evidence type="ECO:0000256" key="10">
    <source>
        <dbReference type="ARBA" id="ARBA00048807"/>
    </source>
</evidence>